<name>A0ABY7JU08_9ACTN</name>
<sequence length="73" mass="7644">MDCLELLGQSIALGLAGLEPLGKTGHLGFCPHSAVSHAQQIMAQPGHLGYRLTGHHVDRTRASLTGASRNADT</sequence>
<organism evidence="1 2">
    <name type="scientific">Jatrophihabitans cynanchi</name>
    <dbReference type="NCBI Taxonomy" id="2944128"/>
    <lineage>
        <taxon>Bacteria</taxon>
        <taxon>Bacillati</taxon>
        <taxon>Actinomycetota</taxon>
        <taxon>Actinomycetes</taxon>
        <taxon>Jatrophihabitantales</taxon>
        <taxon>Jatrophihabitantaceae</taxon>
        <taxon>Jatrophihabitans</taxon>
    </lineage>
</organism>
<keyword evidence="2" id="KW-1185">Reference proteome</keyword>
<accession>A0ABY7JU08</accession>
<dbReference type="RefSeq" id="WP_269442559.1">
    <property type="nucleotide sequence ID" value="NZ_CP097463.1"/>
</dbReference>
<proteinExistence type="predicted"/>
<evidence type="ECO:0000313" key="1">
    <source>
        <dbReference type="EMBL" id="WAX56033.1"/>
    </source>
</evidence>
<dbReference type="Proteomes" id="UP001164693">
    <property type="component" value="Chromosome"/>
</dbReference>
<reference evidence="1" key="1">
    <citation type="submission" date="2022-05" db="EMBL/GenBank/DDBJ databases">
        <title>Jatrophihabitans sp. SB3-54 whole genome sequence.</title>
        <authorList>
            <person name="Suh M.K."/>
            <person name="Eom M.K."/>
            <person name="Kim J.S."/>
            <person name="Kim H.S."/>
            <person name="Do H.E."/>
            <person name="Shin Y.K."/>
            <person name="Lee J.-S."/>
        </authorList>
    </citation>
    <scope>NUCLEOTIDE SEQUENCE</scope>
    <source>
        <strain evidence="1">SB3-54</strain>
    </source>
</reference>
<protein>
    <submittedName>
        <fullName evidence="1">Uncharacterized protein</fullName>
    </submittedName>
</protein>
<gene>
    <name evidence="1" type="ORF">M6B22_16020</name>
</gene>
<evidence type="ECO:0000313" key="2">
    <source>
        <dbReference type="Proteomes" id="UP001164693"/>
    </source>
</evidence>
<dbReference type="EMBL" id="CP097463">
    <property type="protein sequence ID" value="WAX56033.1"/>
    <property type="molecule type" value="Genomic_DNA"/>
</dbReference>